<dbReference type="OrthoDB" id="5950623at2759"/>
<gene>
    <name evidence="9" type="primary">GAS1</name>
</gene>
<dbReference type="PANTHER" id="PTHR16840">
    <property type="entry name" value="GROWTH ARREST-SPECIFIC PROTEIN 1"/>
    <property type="match status" value="1"/>
</dbReference>
<sequence length="309" mass="32711">MRRGGGGSRVTARSPRDRFPQPLPLLLVAVAALSSPVQSRRLICWQAVLQCQREPECSYAYNQYGEACAPVLLSPDEPQARRRCPSHCISALIQLNHTRGGPALEECDCAQDETCRATKRAIEPCLPRTSSAGAAAGGDSSFPGGGGGVLGCTEARRRCDRDRRCGLALVQYLSRCGKLFDGLRCTAECRAVIQHMLAVPKALPLSDCVCDGLERPICESVKENMARLCFAPELSGGTEYDLYDEEYEEILDEEQQEPGGQPVADGAGDRVGTGGGGGNDAGSGASGCLGPGSARVLALCLALALLLRL</sequence>
<keyword evidence="4" id="KW-0472">Membrane</keyword>
<dbReference type="InterPro" id="IPR016017">
    <property type="entry name" value="GDNF/GAS1"/>
</dbReference>
<evidence type="ECO:0000256" key="4">
    <source>
        <dbReference type="ARBA" id="ARBA00023136"/>
    </source>
</evidence>
<evidence type="ECO:0000256" key="2">
    <source>
        <dbReference type="ARBA" id="ARBA00022475"/>
    </source>
</evidence>
<feature type="region of interest" description="Disordered" evidence="6">
    <location>
        <begin position="253"/>
        <end position="276"/>
    </location>
</feature>
<keyword evidence="5" id="KW-0325">Glycoprotein</keyword>
<dbReference type="CTD" id="2619"/>
<dbReference type="KEGG" id="muo:115463296"/>
<dbReference type="InterPro" id="IPR039596">
    <property type="entry name" value="GAS1"/>
</dbReference>
<name>A0A6P7X1V8_9AMPH</name>
<keyword evidence="2" id="KW-1003">Cell membrane</keyword>
<dbReference type="FunCoup" id="A0A6P7X1V8">
    <property type="interactions" value="698"/>
</dbReference>
<evidence type="ECO:0000256" key="3">
    <source>
        <dbReference type="ARBA" id="ARBA00022729"/>
    </source>
</evidence>
<dbReference type="PANTHER" id="PTHR16840:SF3">
    <property type="entry name" value="GROWTH ARREST-SPECIFIC PROTEIN 1"/>
    <property type="match status" value="1"/>
</dbReference>
<keyword evidence="8" id="KW-1185">Reference proteome</keyword>
<reference evidence="9" key="1">
    <citation type="submission" date="2025-08" db="UniProtKB">
        <authorList>
            <consortium name="RefSeq"/>
        </authorList>
    </citation>
    <scope>IDENTIFICATION</scope>
</reference>
<proteinExistence type="predicted"/>
<feature type="domain" description="GDNF/GAS1" evidence="7">
    <location>
        <begin position="152"/>
        <end position="229"/>
    </location>
</feature>
<keyword evidence="3" id="KW-0732">Signal</keyword>
<dbReference type="GO" id="GO:0051726">
    <property type="term" value="P:regulation of cell cycle"/>
    <property type="evidence" value="ECO:0007669"/>
    <property type="project" value="InterPro"/>
</dbReference>
<dbReference type="Proteomes" id="UP000515156">
    <property type="component" value="Chromosome 2"/>
</dbReference>
<dbReference type="Pfam" id="PF02351">
    <property type="entry name" value="GDNF"/>
    <property type="match status" value="1"/>
</dbReference>
<dbReference type="InParanoid" id="A0A6P7X1V8"/>
<evidence type="ECO:0000259" key="7">
    <source>
        <dbReference type="SMART" id="SM00907"/>
    </source>
</evidence>
<dbReference type="GeneID" id="115463296"/>
<accession>A0A6P7X1V8</accession>
<evidence type="ECO:0000256" key="1">
    <source>
        <dbReference type="ARBA" id="ARBA00004236"/>
    </source>
</evidence>
<dbReference type="GO" id="GO:0005886">
    <property type="term" value="C:plasma membrane"/>
    <property type="evidence" value="ECO:0007669"/>
    <property type="project" value="UniProtKB-SubCell"/>
</dbReference>
<evidence type="ECO:0000256" key="6">
    <source>
        <dbReference type="SAM" id="MobiDB-lite"/>
    </source>
</evidence>
<dbReference type="RefSeq" id="XP_030049547.1">
    <property type="nucleotide sequence ID" value="XM_030193687.1"/>
</dbReference>
<feature type="domain" description="GDNF/GAS1" evidence="7">
    <location>
        <begin position="44"/>
        <end position="125"/>
    </location>
</feature>
<evidence type="ECO:0000256" key="5">
    <source>
        <dbReference type="ARBA" id="ARBA00023180"/>
    </source>
</evidence>
<evidence type="ECO:0000313" key="8">
    <source>
        <dbReference type="Proteomes" id="UP000515156"/>
    </source>
</evidence>
<comment type="subcellular location">
    <subcellularLocation>
        <location evidence="1">Cell membrane</location>
    </subcellularLocation>
</comment>
<evidence type="ECO:0000313" key="9">
    <source>
        <dbReference type="RefSeq" id="XP_030049547.1"/>
    </source>
</evidence>
<dbReference type="SMART" id="SM00907">
    <property type="entry name" value="GDNF"/>
    <property type="match status" value="2"/>
</dbReference>
<organism evidence="8 9">
    <name type="scientific">Microcaecilia unicolor</name>
    <dbReference type="NCBI Taxonomy" id="1415580"/>
    <lineage>
        <taxon>Eukaryota</taxon>
        <taxon>Metazoa</taxon>
        <taxon>Chordata</taxon>
        <taxon>Craniata</taxon>
        <taxon>Vertebrata</taxon>
        <taxon>Euteleostomi</taxon>
        <taxon>Amphibia</taxon>
        <taxon>Gymnophiona</taxon>
        <taxon>Siphonopidae</taxon>
        <taxon>Microcaecilia</taxon>
    </lineage>
</organism>
<protein>
    <submittedName>
        <fullName evidence="9">Growth arrest-specific protein 1</fullName>
    </submittedName>
</protein>
<dbReference type="AlphaFoldDB" id="A0A6P7X1V8"/>